<sequence>MAKSSAQLQKDKRAKEKALLERIGAEKRTLIVSKALDDALLLLGERHGFEEWQETVSTLLINLAKATVYESGKFAEMSRPEIVITEKQSRQLTAFSKREVAHHVE</sequence>
<evidence type="ECO:0000313" key="2">
    <source>
        <dbReference type="Proteomes" id="UP001617296"/>
    </source>
</evidence>
<proteinExistence type="predicted"/>
<accession>A0ABW8DPG1</accession>
<reference evidence="1 2" key="1">
    <citation type="submission" date="2024-10" db="EMBL/GenBank/DDBJ databases">
        <title>The Natural Products Discovery Center: Release of the First 8490 Sequenced Strains for Exploring Actinobacteria Biosynthetic Diversity.</title>
        <authorList>
            <person name="Kalkreuter E."/>
            <person name="Kautsar S.A."/>
            <person name="Yang D."/>
            <person name="Bader C.D."/>
            <person name="Teijaro C.N."/>
            <person name="Fluegel L."/>
            <person name="Davis C.M."/>
            <person name="Simpson J.R."/>
            <person name="Lauterbach L."/>
            <person name="Steele A.D."/>
            <person name="Gui C."/>
            <person name="Meng S."/>
            <person name="Li G."/>
            <person name="Viehrig K."/>
            <person name="Ye F."/>
            <person name="Su P."/>
            <person name="Kiefer A.F."/>
            <person name="Nichols A."/>
            <person name="Cepeda A.J."/>
            <person name="Yan W."/>
            <person name="Fan B."/>
            <person name="Jiang Y."/>
            <person name="Adhikari A."/>
            <person name="Zheng C.-J."/>
            <person name="Schuster L."/>
            <person name="Cowan T.M."/>
            <person name="Smanski M.J."/>
            <person name="Chevrette M.G."/>
            <person name="De Carvalho L.P.S."/>
            <person name="Shen B."/>
        </authorList>
    </citation>
    <scope>NUCLEOTIDE SEQUENCE [LARGE SCALE GENOMIC DNA]</scope>
    <source>
        <strain evidence="1 2">NPDC087689</strain>
    </source>
</reference>
<comment type="caution">
    <text evidence="1">The sequence shown here is derived from an EMBL/GenBank/DDBJ whole genome shotgun (WGS) entry which is preliminary data.</text>
</comment>
<keyword evidence="2" id="KW-1185">Reference proteome</keyword>
<dbReference type="RefSeq" id="WP_401232115.1">
    <property type="nucleotide sequence ID" value="NZ_JBIUVY010000030.1"/>
</dbReference>
<dbReference type="EMBL" id="JBIUVY010000030">
    <property type="protein sequence ID" value="MFJ2288157.1"/>
    <property type="molecule type" value="Genomic_DNA"/>
</dbReference>
<dbReference type="Proteomes" id="UP001617296">
    <property type="component" value="Unassembled WGS sequence"/>
</dbReference>
<evidence type="ECO:0000313" key="1">
    <source>
        <dbReference type="EMBL" id="MFJ2288157.1"/>
    </source>
</evidence>
<gene>
    <name evidence="1" type="ORF">ACIOUF_17650</name>
</gene>
<name>A0ABW8DPG1_9PSED</name>
<evidence type="ECO:0008006" key="3">
    <source>
        <dbReference type="Google" id="ProtNLM"/>
    </source>
</evidence>
<protein>
    <recommendedName>
        <fullName evidence="3">Mobilization protein</fullName>
    </recommendedName>
</protein>
<organism evidence="1 2">
    <name type="scientific">Pseudomonas iridis</name>
    <dbReference type="NCBI Taxonomy" id="2710587"/>
    <lineage>
        <taxon>Bacteria</taxon>
        <taxon>Pseudomonadati</taxon>
        <taxon>Pseudomonadota</taxon>
        <taxon>Gammaproteobacteria</taxon>
        <taxon>Pseudomonadales</taxon>
        <taxon>Pseudomonadaceae</taxon>
        <taxon>Pseudomonas</taxon>
    </lineage>
</organism>